<sequence>MKNLTYVLAALVLSVCFITACKKAENPVAVDKKSTTSKANAANNGGNPADTIVLVPLTGDQITLAPGFSPSAVGDSVSISFNAHTTNLYCAHGTLQYQAIIEYNKNFSIDFFNVREPSVCPVGAKIPMVASPVLIRRANLANGNYPLKVTLNSTTYTGSITVTSANITFNWDYTSGVVISPKTLTR</sequence>
<evidence type="ECO:0000256" key="1">
    <source>
        <dbReference type="SAM" id="SignalP"/>
    </source>
</evidence>
<reference evidence="2 3" key="1">
    <citation type="submission" date="2020-08" db="EMBL/GenBank/DDBJ databases">
        <title>Genomic Encyclopedia of Type Strains, Phase IV (KMG-V): Genome sequencing to study the core and pangenomes of soil and plant-associated prokaryotes.</title>
        <authorList>
            <person name="Whitman W."/>
        </authorList>
    </citation>
    <scope>NUCLEOTIDE SEQUENCE [LARGE SCALE GENOMIC DNA]</scope>
    <source>
        <strain evidence="2 3">MP601</strain>
    </source>
</reference>
<evidence type="ECO:0000313" key="2">
    <source>
        <dbReference type="EMBL" id="MBB6127522.1"/>
    </source>
</evidence>
<gene>
    <name evidence="2" type="ORF">HDF22_001630</name>
</gene>
<dbReference type="Proteomes" id="UP000548326">
    <property type="component" value="Unassembled WGS sequence"/>
</dbReference>
<protein>
    <submittedName>
        <fullName evidence="2">Uncharacterized protein</fullName>
    </submittedName>
</protein>
<name>A0A841JAY8_9SPHI</name>
<dbReference type="AlphaFoldDB" id="A0A841JAY8"/>
<dbReference type="EMBL" id="JACHCA010000004">
    <property type="protein sequence ID" value="MBB6127522.1"/>
    <property type="molecule type" value="Genomic_DNA"/>
</dbReference>
<comment type="caution">
    <text evidence="2">The sequence shown here is derived from an EMBL/GenBank/DDBJ whole genome shotgun (WGS) entry which is preliminary data.</text>
</comment>
<dbReference type="PROSITE" id="PS51257">
    <property type="entry name" value="PROKAR_LIPOPROTEIN"/>
    <property type="match status" value="1"/>
</dbReference>
<evidence type="ECO:0000313" key="3">
    <source>
        <dbReference type="Proteomes" id="UP000548326"/>
    </source>
</evidence>
<accession>A0A841JAY8</accession>
<proteinExistence type="predicted"/>
<feature type="chain" id="PRO_5032365446" evidence="1">
    <location>
        <begin position="25"/>
        <end position="186"/>
    </location>
</feature>
<dbReference type="RefSeq" id="WP_183586797.1">
    <property type="nucleotide sequence ID" value="NZ_JACHCA010000004.1"/>
</dbReference>
<organism evidence="2 3">
    <name type="scientific">Mucilaginibacter lappiensis</name>
    <dbReference type="NCBI Taxonomy" id="354630"/>
    <lineage>
        <taxon>Bacteria</taxon>
        <taxon>Pseudomonadati</taxon>
        <taxon>Bacteroidota</taxon>
        <taxon>Sphingobacteriia</taxon>
        <taxon>Sphingobacteriales</taxon>
        <taxon>Sphingobacteriaceae</taxon>
        <taxon>Mucilaginibacter</taxon>
    </lineage>
</organism>
<keyword evidence="1" id="KW-0732">Signal</keyword>
<feature type="signal peptide" evidence="1">
    <location>
        <begin position="1"/>
        <end position="24"/>
    </location>
</feature>